<evidence type="ECO:0000256" key="1">
    <source>
        <dbReference type="ARBA" id="ARBA00022737"/>
    </source>
</evidence>
<keyword evidence="4" id="KW-0732">Signal</keyword>
<dbReference type="EMBL" id="BJLA01000003">
    <property type="protein sequence ID" value="GEA30440.1"/>
    <property type="molecule type" value="Genomic_DNA"/>
</dbReference>
<protein>
    <recommendedName>
        <fullName evidence="7">N-acetylmuramoyl-L-alanine amidase family protein</fullName>
    </recommendedName>
</protein>
<feature type="repeat" description="Cell wall-binding" evidence="2">
    <location>
        <begin position="868"/>
        <end position="887"/>
    </location>
</feature>
<keyword evidence="1" id="KW-0677">Repeat</keyword>
<feature type="repeat" description="Cell wall-binding" evidence="2">
    <location>
        <begin position="888"/>
        <end position="907"/>
    </location>
</feature>
<name>A0AAV3VWS1_9CLOT</name>
<dbReference type="Proteomes" id="UP000325212">
    <property type="component" value="Unassembled WGS sequence"/>
</dbReference>
<feature type="region of interest" description="Disordered" evidence="3">
    <location>
        <begin position="457"/>
        <end position="513"/>
    </location>
</feature>
<feature type="compositionally biased region" description="Low complexity" evidence="3">
    <location>
        <begin position="491"/>
        <end position="503"/>
    </location>
</feature>
<dbReference type="PROSITE" id="PS51170">
    <property type="entry name" value="CW"/>
    <property type="match status" value="6"/>
</dbReference>
<evidence type="ECO:0000256" key="3">
    <source>
        <dbReference type="SAM" id="MobiDB-lite"/>
    </source>
</evidence>
<feature type="signal peptide" evidence="4">
    <location>
        <begin position="1"/>
        <end position="29"/>
    </location>
</feature>
<reference evidence="5 6" key="1">
    <citation type="submission" date="2019-06" db="EMBL/GenBank/DDBJ databases">
        <title>Draft genome sequence of Clostridium diolis DSM 15410.</title>
        <authorList>
            <person name="Kobayashi H."/>
            <person name="Tanizawa Y."/>
            <person name="Tohno M."/>
        </authorList>
    </citation>
    <scope>NUCLEOTIDE SEQUENCE [LARGE SCALE GENOMIC DNA]</scope>
    <source>
        <strain evidence="5 6">DSM 15410</strain>
    </source>
</reference>
<evidence type="ECO:0000256" key="4">
    <source>
        <dbReference type="SAM" id="SignalP"/>
    </source>
</evidence>
<feature type="compositionally biased region" description="Polar residues" evidence="3">
    <location>
        <begin position="504"/>
        <end position="513"/>
    </location>
</feature>
<dbReference type="Pfam" id="PF19127">
    <property type="entry name" value="Choline_bind_3"/>
    <property type="match status" value="2"/>
</dbReference>
<feature type="chain" id="PRO_5044022403" description="N-acetylmuramoyl-L-alanine amidase family protein" evidence="4">
    <location>
        <begin position="30"/>
        <end position="1005"/>
    </location>
</feature>
<evidence type="ECO:0008006" key="7">
    <source>
        <dbReference type="Google" id="ProtNLM"/>
    </source>
</evidence>
<feature type="repeat" description="Cell wall-binding" evidence="2">
    <location>
        <begin position="968"/>
        <end position="987"/>
    </location>
</feature>
<feature type="repeat" description="Cell wall-binding" evidence="2">
    <location>
        <begin position="908"/>
        <end position="927"/>
    </location>
</feature>
<dbReference type="Gene3D" id="2.10.270.10">
    <property type="entry name" value="Cholin Binding"/>
    <property type="match status" value="2"/>
</dbReference>
<feature type="repeat" description="Cell wall-binding" evidence="2">
    <location>
        <begin position="948"/>
        <end position="967"/>
    </location>
</feature>
<dbReference type="Pfam" id="PF01473">
    <property type="entry name" value="Choline_bind_1"/>
    <property type="match status" value="2"/>
</dbReference>
<dbReference type="InterPro" id="IPR018337">
    <property type="entry name" value="Cell_wall/Cho-bd_repeat"/>
</dbReference>
<dbReference type="SUPFAM" id="SSF69360">
    <property type="entry name" value="Cell wall binding repeat"/>
    <property type="match status" value="1"/>
</dbReference>
<evidence type="ECO:0000313" key="5">
    <source>
        <dbReference type="EMBL" id="GEA30440.1"/>
    </source>
</evidence>
<sequence>MIKRVNKIITLVTITTIVTTLSSSPIAFASDALKEKDGDFNAAVAYSNKYLYDGYRGTDGEEQTIYYNNGKYNELGNSDAYDDSIKYDNRYIELDNNGKEDLFNLQTGKFEGEDIEDQKFDIRRDLVKKLKETNRYGSNITDYLKLGDRISSNKGSFGDVWYKYTADYNYGQAIKYVTIINLAANSNDEWDNITLKKGDGITSDFGDSYQFWFSVTTNDPTNKETDGIEKTYNGDITAASKYIAKRLKDYCGYDAEVTTENGSPVIQIISDEKLEGTVITGHNSDISIESKMALAKNIQYVSDDTKNSNDAVRDMIADNYTSKTVESVYGTTTTDSAVKYTTTIDINAKTEHTWRNINLKKGDGITSDFGDSYQFWFSISDSDLSNTDSDGQAKTYNGDVEAAAEYIAGRIRDYCGYGAQVIEQDGKPVIQIKSDTKIDGNIIISYDDNILVKTEENSSLTDEDDGGNSGNSSGEDTPSGPEIDNEDSDNNSETNSGENTTGSDTNNGEETSSGTHAIINYDKEPIYYGFVNNSGKYMDVSKFANIKLIYTVNGETKTEKIEKFGEKYGNENIVANLTDVGSDLLTQDSTYIYVSANVEFTSDSDINIAYPDGTNSKKYILKISKAVGDKVDGADTPKEVTAYEMNGESDFLSWIQPKLSDDWYNLDVCAKNGNIYVIRFNKDGGNNKIQVNQVGFETVRDDDLKVSRNKIYKVNDPSIETRIKGQKLTVTDAGEIRNLIRPYYSIDAEGNLWVLGLKKIYEFNGNGFDEKYTIPAKITNLDVYDGNNLIAWGDNGTEYGYVTNINEFSRTSDEKDLGTENNGNEGNGGEGSTSDKDNTSSDESVIKSGWIKTKSGWQFFDELGKQVKNSWIKVNEKWYVIDENGIMRTGWINISGKWYYLNSDGSMATGWMQEGSSWYYLQSDGEMSTGWVNDDGNWYYLKESGEMSIGWISNNGNWYHLGTDGSMSTGWLKYGKHWYYLDENGKMLSDATMNGYKLGTDGVLI</sequence>
<proteinExistence type="predicted"/>
<dbReference type="RefSeq" id="WP_017212077.1">
    <property type="nucleotide sequence ID" value="NZ_BJLA01000003.1"/>
</dbReference>
<evidence type="ECO:0000313" key="6">
    <source>
        <dbReference type="Proteomes" id="UP000325212"/>
    </source>
</evidence>
<comment type="caution">
    <text evidence="5">The sequence shown here is derived from an EMBL/GenBank/DDBJ whole genome shotgun (WGS) entry which is preliminary data.</text>
</comment>
<feature type="repeat" description="Cell wall-binding" evidence="2">
    <location>
        <begin position="928"/>
        <end position="947"/>
    </location>
</feature>
<accession>A0AAV3VWS1</accession>
<feature type="region of interest" description="Disordered" evidence="3">
    <location>
        <begin position="812"/>
        <end position="842"/>
    </location>
</feature>
<dbReference type="AlphaFoldDB" id="A0AAV3VWS1"/>
<evidence type="ECO:0000256" key="2">
    <source>
        <dbReference type="PROSITE-ProRule" id="PRU00591"/>
    </source>
</evidence>
<gene>
    <name evidence="5" type="ORF">CDIOL_13630</name>
</gene>
<keyword evidence="6" id="KW-1185">Reference proteome</keyword>
<organism evidence="5 6">
    <name type="scientific">Clostridium diolis</name>
    <dbReference type="NCBI Taxonomy" id="223919"/>
    <lineage>
        <taxon>Bacteria</taxon>
        <taxon>Bacillati</taxon>
        <taxon>Bacillota</taxon>
        <taxon>Clostridia</taxon>
        <taxon>Eubacteriales</taxon>
        <taxon>Clostridiaceae</taxon>
        <taxon>Clostridium</taxon>
    </lineage>
</organism>